<protein>
    <submittedName>
        <fullName evidence="2">Uncharacterized protein</fullName>
    </submittedName>
</protein>
<name>A0AAD2A043_9LAMI</name>
<feature type="region of interest" description="Disordered" evidence="1">
    <location>
        <begin position="134"/>
        <end position="160"/>
    </location>
</feature>
<evidence type="ECO:0000313" key="2">
    <source>
        <dbReference type="EMBL" id="CAI9778519.1"/>
    </source>
</evidence>
<accession>A0AAD2A043</accession>
<organism evidence="2 3">
    <name type="scientific">Fraxinus pennsylvanica</name>
    <dbReference type="NCBI Taxonomy" id="56036"/>
    <lineage>
        <taxon>Eukaryota</taxon>
        <taxon>Viridiplantae</taxon>
        <taxon>Streptophyta</taxon>
        <taxon>Embryophyta</taxon>
        <taxon>Tracheophyta</taxon>
        <taxon>Spermatophyta</taxon>
        <taxon>Magnoliopsida</taxon>
        <taxon>eudicotyledons</taxon>
        <taxon>Gunneridae</taxon>
        <taxon>Pentapetalae</taxon>
        <taxon>asterids</taxon>
        <taxon>lamiids</taxon>
        <taxon>Lamiales</taxon>
        <taxon>Oleaceae</taxon>
        <taxon>Oleeae</taxon>
        <taxon>Fraxinus</taxon>
    </lineage>
</organism>
<evidence type="ECO:0000313" key="3">
    <source>
        <dbReference type="Proteomes" id="UP000834106"/>
    </source>
</evidence>
<proteinExistence type="predicted"/>
<gene>
    <name evidence="2" type="ORF">FPE_LOCUS25949</name>
</gene>
<dbReference type="AlphaFoldDB" id="A0AAD2A043"/>
<feature type="region of interest" description="Disordered" evidence="1">
    <location>
        <begin position="76"/>
        <end position="116"/>
    </location>
</feature>
<dbReference type="EMBL" id="OU503051">
    <property type="protein sequence ID" value="CAI9778519.1"/>
    <property type="molecule type" value="Genomic_DNA"/>
</dbReference>
<dbReference type="Proteomes" id="UP000834106">
    <property type="component" value="Chromosome 16"/>
</dbReference>
<evidence type="ECO:0000256" key="1">
    <source>
        <dbReference type="SAM" id="MobiDB-lite"/>
    </source>
</evidence>
<reference evidence="2" key="1">
    <citation type="submission" date="2023-05" db="EMBL/GenBank/DDBJ databases">
        <authorList>
            <person name="Huff M."/>
        </authorList>
    </citation>
    <scope>NUCLEOTIDE SEQUENCE</scope>
</reference>
<feature type="compositionally biased region" description="Polar residues" evidence="1">
    <location>
        <begin position="141"/>
        <end position="150"/>
    </location>
</feature>
<keyword evidence="3" id="KW-1185">Reference proteome</keyword>
<sequence>MYSPLPPPNSPPPPISSHLRHLNSHILYLRYNHHHQNQLDLGSRRCCWWWLLLGVVRGYSTVAKHQKKMRLNFGGTACKRRSGTPSMRAQPEATEALAGSPAHESPPSVSQPKLLGSQLQRIWPPPLAQIINRPSPLAQVPASSLDQPQNDGLARGQQAA</sequence>